<reference evidence="1 2" key="1">
    <citation type="submission" date="2018-06" db="EMBL/GenBank/DDBJ databases">
        <title>The Genome of Cuscuta australis (Dodder) Provides Insight into the Evolution of Plant Parasitism.</title>
        <authorList>
            <person name="Liu H."/>
        </authorList>
    </citation>
    <scope>NUCLEOTIDE SEQUENCE [LARGE SCALE GENOMIC DNA]</scope>
    <source>
        <strain evidence="2">cv. Yunnan</strain>
        <tissue evidence="1">Vines</tissue>
    </source>
</reference>
<proteinExistence type="predicted"/>
<evidence type="ECO:0000313" key="2">
    <source>
        <dbReference type="Proteomes" id="UP000249390"/>
    </source>
</evidence>
<comment type="caution">
    <text evidence="1">The sequence shown here is derived from an EMBL/GenBank/DDBJ whole genome shotgun (WGS) entry which is preliminary data.</text>
</comment>
<dbReference type="Proteomes" id="UP000249390">
    <property type="component" value="Unassembled WGS sequence"/>
</dbReference>
<protein>
    <submittedName>
        <fullName evidence="1">Uncharacterized protein</fullName>
    </submittedName>
</protein>
<sequence>MEGLIPYIYRSIKRGITRRRYECLSSGAAAAADTINNIQQRFLPNNQTINTHYYSNYYSDGEDIVGDDHPAAGHRRQQMSHRVEYPGGFSPERAAAAASCKSKQIGRFKCHKMFSCVTGS</sequence>
<gene>
    <name evidence="1" type="ORF">DM860_005626</name>
</gene>
<evidence type="ECO:0000313" key="1">
    <source>
        <dbReference type="EMBL" id="RAL48202.1"/>
    </source>
</evidence>
<dbReference type="EMBL" id="NQVE01000098">
    <property type="protein sequence ID" value="RAL48202.1"/>
    <property type="molecule type" value="Genomic_DNA"/>
</dbReference>
<keyword evidence="2" id="KW-1185">Reference proteome</keyword>
<name>A0A328DRB6_9ASTE</name>
<dbReference type="PANTHER" id="PTHR35485">
    <property type="entry name" value="OS01G0888900 PROTEIN"/>
    <property type="match status" value="1"/>
</dbReference>
<dbReference type="AlphaFoldDB" id="A0A328DRB6"/>
<accession>A0A328DRB6</accession>
<dbReference type="PANTHER" id="PTHR35485:SF4">
    <property type="entry name" value="EXPRESSED PROTEIN"/>
    <property type="match status" value="1"/>
</dbReference>
<organism evidence="1 2">
    <name type="scientific">Cuscuta australis</name>
    <dbReference type="NCBI Taxonomy" id="267555"/>
    <lineage>
        <taxon>Eukaryota</taxon>
        <taxon>Viridiplantae</taxon>
        <taxon>Streptophyta</taxon>
        <taxon>Embryophyta</taxon>
        <taxon>Tracheophyta</taxon>
        <taxon>Spermatophyta</taxon>
        <taxon>Magnoliopsida</taxon>
        <taxon>eudicotyledons</taxon>
        <taxon>Gunneridae</taxon>
        <taxon>Pentapetalae</taxon>
        <taxon>asterids</taxon>
        <taxon>lamiids</taxon>
        <taxon>Solanales</taxon>
        <taxon>Convolvulaceae</taxon>
        <taxon>Cuscuteae</taxon>
        <taxon>Cuscuta</taxon>
        <taxon>Cuscuta subgen. Grammica</taxon>
        <taxon>Cuscuta sect. Cleistogrammica</taxon>
    </lineage>
</organism>